<feature type="transmembrane region" description="Helical" evidence="10">
    <location>
        <begin position="12"/>
        <end position="32"/>
    </location>
</feature>
<accession>A0A4Q7NYQ6</accession>
<evidence type="ECO:0000256" key="6">
    <source>
        <dbReference type="ARBA" id="ARBA00023098"/>
    </source>
</evidence>
<dbReference type="InterPro" id="IPR003811">
    <property type="entry name" value="G3P_acylTferase_PlsY"/>
</dbReference>
<comment type="caution">
    <text evidence="11">The sequence shown here is derived from an EMBL/GenBank/DDBJ whole genome shotgun (WGS) entry which is preliminary data.</text>
</comment>
<evidence type="ECO:0000256" key="2">
    <source>
        <dbReference type="ARBA" id="ARBA00022516"/>
    </source>
</evidence>
<dbReference type="Pfam" id="PF02660">
    <property type="entry name" value="G3P_acyltransf"/>
    <property type="match status" value="1"/>
</dbReference>
<dbReference type="AlphaFoldDB" id="A0A4Q7NYQ6"/>
<keyword evidence="9" id="KW-1208">Phospholipid metabolism</keyword>
<evidence type="ECO:0000256" key="3">
    <source>
        <dbReference type="ARBA" id="ARBA00022679"/>
    </source>
</evidence>
<evidence type="ECO:0000256" key="4">
    <source>
        <dbReference type="ARBA" id="ARBA00022692"/>
    </source>
</evidence>
<evidence type="ECO:0000313" key="12">
    <source>
        <dbReference type="Proteomes" id="UP000292927"/>
    </source>
</evidence>
<keyword evidence="1" id="KW-1003">Cell membrane</keyword>
<evidence type="ECO:0000256" key="8">
    <source>
        <dbReference type="ARBA" id="ARBA00023209"/>
    </source>
</evidence>
<sequence length="213" mass="23636">MREWVREMLQNNYLIFIALGYLAGGVLFSYYIPKCLKHVDVTDSSPDRNPGAFNAIKETGPVVGGICLLCDIAKGYLVISYAVPFLDIRNPWFGLVLLAPVAGHAYSIMRHFSGGKAIAVSFGVLLGLLPLQWHVLILAASYIIFSSMRSIKPNERRSVYAFGVLNLYAVCTWLLGRTPGVCLGIIGMTVIVMQKNWKDARLGELLQHYLGRK</sequence>
<gene>
    <name evidence="11" type="ORF">EV209_3091</name>
</gene>
<dbReference type="GO" id="GO:0005886">
    <property type="term" value="C:plasma membrane"/>
    <property type="evidence" value="ECO:0007669"/>
    <property type="project" value="InterPro"/>
</dbReference>
<evidence type="ECO:0000256" key="10">
    <source>
        <dbReference type="SAM" id="Phobius"/>
    </source>
</evidence>
<evidence type="ECO:0000256" key="7">
    <source>
        <dbReference type="ARBA" id="ARBA00023136"/>
    </source>
</evidence>
<keyword evidence="6" id="KW-0443">Lipid metabolism</keyword>
<feature type="transmembrane region" description="Helical" evidence="10">
    <location>
        <begin position="91"/>
        <end position="108"/>
    </location>
</feature>
<evidence type="ECO:0000313" key="11">
    <source>
        <dbReference type="EMBL" id="RZS92377.1"/>
    </source>
</evidence>
<keyword evidence="11" id="KW-0012">Acyltransferase</keyword>
<evidence type="ECO:0000256" key="5">
    <source>
        <dbReference type="ARBA" id="ARBA00022989"/>
    </source>
</evidence>
<dbReference type="SMART" id="SM01207">
    <property type="entry name" value="G3P_acyltransf"/>
    <property type="match status" value="1"/>
</dbReference>
<proteinExistence type="predicted"/>
<keyword evidence="3 11" id="KW-0808">Transferase</keyword>
<keyword evidence="8" id="KW-0594">Phospholipid biosynthesis</keyword>
<feature type="transmembrane region" description="Helical" evidence="10">
    <location>
        <begin position="165"/>
        <end position="192"/>
    </location>
</feature>
<keyword evidence="5 10" id="KW-1133">Transmembrane helix</keyword>
<dbReference type="GO" id="GO:0008654">
    <property type="term" value="P:phospholipid biosynthetic process"/>
    <property type="evidence" value="ECO:0007669"/>
    <property type="project" value="UniProtKB-KW"/>
</dbReference>
<dbReference type="EMBL" id="SGXF01000009">
    <property type="protein sequence ID" value="RZS92377.1"/>
    <property type="molecule type" value="Genomic_DNA"/>
</dbReference>
<name>A0A4Q7NYQ6_9FIRM</name>
<dbReference type="PANTHER" id="PTHR30309:SF0">
    <property type="entry name" value="GLYCEROL-3-PHOSPHATE ACYLTRANSFERASE-RELATED"/>
    <property type="match status" value="1"/>
</dbReference>
<keyword evidence="2" id="KW-0444">Lipid biosynthesis</keyword>
<organism evidence="11 12">
    <name type="scientific">Cuneatibacter caecimuris</name>
    <dbReference type="NCBI Taxonomy" id="1796618"/>
    <lineage>
        <taxon>Bacteria</taxon>
        <taxon>Bacillati</taxon>
        <taxon>Bacillota</taxon>
        <taxon>Clostridia</taxon>
        <taxon>Lachnospirales</taxon>
        <taxon>Lachnospiraceae</taxon>
        <taxon>Cuneatibacter</taxon>
    </lineage>
</organism>
<dbReference type="GO" id="GO:0043772">
    <property type="term" value="F:acyl-phosphate glycerol-3-phosphate acyltransferase activity"/>
    <property type="evidence" value="ECO:0007669"/>
    <property type="project" value="InterPro"/>
</dbReference>
<dbReference type="Proteomes" id="UP000292927">
    <property type="component" value="Unassembled WGS sequence"/>
</dbReference>
<dbReference type="RefSeq" id="WP_130436320.1">
    <property type="nucleotide sequence ID" value="NZ_SGXF01000009.1"/>
</dbReference>
<dbReference type="PANTHER" id="PTHR30309">
    <property type="entry name" value="INNER MEMBRANE PROTEIN YGIH"/>
    <property type="match status" value="1"/>
</dbReference>
<reference evidence="11 12" key="1">
    <citation type="submission" date="2019-02" db="EMBL/GenBank/DDBJ databases">
        <title>Genomic Encyclopedia of Type Strains, Phase IV (KMG-IV): sequencing the most valuable type-strain genomes for metagenomic binning, comparative biology and taxonomic classification.</title>
        <authorList>
            <person name="Goeker M."/>
        </authorList>
    </citation>
    <scope>NUCLEOTIDE SEQUENCE [LARGE SCALE GENOMIC DNA]</scope>
    <source>
        <strain evidence="11 12">DSM 29486</strain>
    </source>
</reference>
<evidence type="ECO:0000256" key="9">
    <source>
        <dbReference type="ARBA" id="ARBA00023264"/>
    </source>
</evidence>
<keyword evidence="7 10" id="KW-0472">Membrane</keyword>
<keyword evidence="12" id="KW-1185">Reference proteome</keyword>
<evidence type="ECO:0000256" key="1">
    <source>
        <dbReference type="ARBA" id="ARBA00022475"/>
    </source>
</evidence>
<keyword evidence="4 10" id="KW-0812">Transmembrane</keyword>
<dbReference type="OrthoDB" id="9777124at2"/>
<protein>
    <submittedName>
        <fullName evidence="11">Glycerol-3-phosphate acyltransferase PlsY</fullName>
    </submittedName>
</protein>
<feature type="transmembrane region" description="Helical" evidence="10">
    <location>
        <begin position="120"/>
        <end position="145"/>
    </location>
</feature>